<evidence type="ECO:0000256" key="1">
    <source>
        <dbReference type="SAM" id="Phobius"/>
    </source>
</evidence>
<protein>
    <submittedName>
        <fullName evidence="2">Uncharacterized protein</fullName>
    </submittedName>
</protein>
<reference evidence="2" key="1">
    <citation type="submission" date="2020-02" db="EMBL/GenBank/DDBJ databases">
        <authorList>
            <person name="Meier V. D."/>
        </authorList>
    </citation>
    <scope>NUCLEOTIDE SEQUENCE</scope>
    <source>
        <strain evidence="2">AVDCRST_MAG56</strain>
    </source>
</reference>
<proteinExistence type="predicted"/>
<name>A0A6J4KDT5_9SPHI</name>
<gene>
    <name evidence="2" type="ORF">AVDCRST_MAG56-5606</name>
</gene>
<keyword evidence="1" id="KW-0812">Transmembrane</keyword>
<keyword evidence="1" id="KW-0472">Membrane</keyword>
<feature type="transmembrane region" description="Helical" evidence="1">
    <location>
        <begin position="20"/>
        <end position="38"/>
    </location>
</feature>
<dbReference type="EMBL" id="CADCTQ010000465">
    <property type="protein sequence ID" value="CAA9303167.1"/>
    <property type="molecule type" value="Genomic_DNA"/>
</dbReference>
<accession>A0A6J4KDT5</accession>
<sequence length="47" mass="5406">MGQPPWAVTGGEHPQHFPMHPLRTVPVFLLCLFFYLDASMTDWSLFS</sequence>
<keyword evidence="1" id="KW-1133">Transmembrane helix</keyword>
<dbReference type="AlphaFoldDB" id="A0A6J4KDT5"/>
<evidence type="ECO:0000313" key="2">
    <source>
        <dbReference type="EMBL" id="CAA9303167.1"/>
    </source>
</evidence>
<organism evidence="2">
    <name type="scientific">uncultured Cytophagales bacterium</name>
    <dbReference type="NCBI Taxonomy" id="158755"/>
    <lineage>
        <taxon>Bacteria</taxon>
        <taxon>Pseudomonadati</taxon>
        <taxon>Bacteroidota</taxon>
        <taxon>Sphingobacteriia</taxon>
        <taxon>Sphingobacteriales</taxon>
        <taxon>environmental samples</taxon>
    </lineage>
</organism>